<organism evidence="2 3">
    <name type="scientific">Paralvinella palmiformis</name>
    <dbReference type="NCBI Taxonomy" id="53620"/>
    <lineage>
        <taxon>Eukaryota</taxon>
        <taxon>Metazoa</taxon>
        <taxon>Spiralia</taxon>
        <taxon>Lophotrochozoa</taxon>
        <taxon>Annelida</taxon>
        <taxon>Polychaeta</taxon>
        <taxon>Sedentaria</taxon>
        <taxon>Canalipalpata</taxon>
        <taxon>Terebellida</taxon>
        <taxon>Terebelliformia</taxon>
        <taxon>Alvinellidae</taxon>
        <taxon>Paralvinella</taxon>
    </lineage>
</organism>
<evidence type="ECO:0000259" key="1">
    <source>
        <dbReference type="PROSITE" id="PS50207"/>
    </source>
</evidence>
<dbReference type="InterPro" id="IPR002138">
    <property type="entry name" value="Pept_C14_p10"/>
</dbReference>
<dbReference type="EMBL" id="JAODUP010001779">
    <property type="protein sequence ID" value="KAK2139450.1"/>
    <property type="molecule type" value="Genomic_DNA"/>
</dbReference>
<dbReference type="Gene3D" id="3.30.70.1470">
    <property type="entry name" value="Caspase-like"/>
    <property type="match status" value="1"/>
</dbReference>
<proteinExistence type="predicted"/>
<dbReference type="PANTHER" id="PTHR22576:SF41">
    <property type="entry name" value="CASPASE 14, APOPTOSIS-RELATED CYSTEINE PEPTIDASE"/>
    <property type="match status" value="1"/>
</dbReference>
<dbReference type="PANTHER" id="PTHR22576">
    <property type="entry name" value="MUCOSA ASSOCIATED LYMPHOID TISSUE LYMPHOMA TRANSLOCATION PROTEIN 1/PARACASPASE"/>
    <property type="match status" value="1"/>
</dbReference>
<reference evidence="2" key="1">
    <citation type="journal article" date="2023" name="Mol. Biol. Evol.">
        <title>Third-Generation Sequencing Reveals the Adaptive Role of the Epigenome in Three Deep-Sea Polychaetes.</title>
        <authorList>
            <person name="Perez M."/>
            <person name="Aroh O."/>
            <person name="Sun Y."/>
            <person name="Lan Y."/>
            <person name="Juniper S.K."/>
            <person name="Young C.R."/>
            <person name="Angers B."/>
            <person name="Qian P.Y."/>
        </authorList>
    </citation>
    <scope>NUCLEOTIDE SEQUENCE</scope>
    <source>
        <strain evidence="2">P08H-3</strain>
    </source>
</reference>
<dbReference type="PROSITE" id="PS50207">
    <property type="entry name" value="CASPASE_P10"/>
    <property type="match status" value="1"/>
</dbReference>
<dbReference type="AlphaFoldDB" id="A0AAD9MMY5"/>
<dbReference type="Pfam" id="PF00656">
    <property type="entry name" value="Peptidase_C14"/>
    <property type="match status" value="1"/>
</dbReference>
<dbReference type="InterPro" id="IPR029030">
    <property type="entry name" value="Caspase-like_dom_sf"/>
</dbReference>
<protein>
    <recommendedName>
        <fullName evidence="1">Caspase family p10 domain-containing protein</fullName>
    </recommendedName>
</protein>
<comment type="caution">
    <text evidence="2">The sequence shown here is derived from an EMBL/GenBank/DDBJ whole genome shotgun (WGS) entry which is preliminary data.</text>
</comment>
<keyword evidence="3" id="KW-1185">Reference proteome</keyword>
<dbReference type="SUPFAM" id="SSF52129">
    <property type="entry name" value="Caspase-like"/>
    <property type="match status" value="1"/>
</dbReference>
<dbReference type="InterPro" id="IPR011600">
    <property type="entry name" value="Pept_C14_caspase"/>
</dbReference>
<feature type="domain" description="Caspase family p10" evidence="1">
    <location>
        <begin position="1"/>
        <end position="82"/>
    </location>
</feature>
<name>A0AAD9MMY5_9ANNE</name>
<dbReference type="InterPro" id="IPR052039">
    <property type="entry name" value="Caspase-related_regulators"/>
</dbReference>
<evidence type="ECO:0000313" key="2">
    <source>
        <dbReference type="EMBL" id="KAK2139450.1"/>
    </source>
</evidence>
<gene>
    <name evidence="2" type="ORF">LSH36_1780g00002</name>
</gene>
<accession>A0AAD9MMY5</accession>
<dbReference type="GO" id="GO:0006508">
    <property type="term" value="P:proteolysis"/>
    <property type="evidence" value="ECO:0007669"/>
    <property type="project" value="InterPro"/>
</dbReference>
<sequence>MKRTDFVYAYSTVLGHESYRHCSKGSWFIQALCETLRGNADNKDFISLLTRVNNKVNNNEDGIKKQVSCFTSTLTKFLYFPKINTE</sequence>
<evidence type="ECO:0000313" key="3">
    <source>
        <dbReference type="Proteomes" id="UP001208570"/>
    </source>
</evidence>
<dbReference type="Proteomes" id="UP001208570">
    <property type="component" value="Unassembled WGS sequence"/>
</dbReference>
<dbReference type="GO" id="GO:0004197">
    <property type="term" value="F:cysteine-type endopeptidase activity"/>
    <property type="evidence" value="ECO:0007669"/>
    <property type="project" value="InterPro"/>
</dbReference>